<dbReference type="PANTHER" id="PTHR24346:SF51">
    <property type="entry name" value="PAS DOMAIN-CONTAINING SERINE_THREONINE-PROTEIN KINASE"/>
    <property type="match status" value="1"/>
</dbReference>
<feature type="compositionally biased region" description="Polar residues" evidence="4">
    <location>
        <begin position="11"/>
        <end position="49"/>
    </location>
</feature>
<dbReference type="GO" id="GO:0005524">
    <property type="term" value="F:ATP binding"/>
    <property type="evidence" value="ECO:0007669"/>
    <property type="project" value="UniProtKB-UniRule"/>
</dbReference>
<evidence type="ECO:0000259" key="5">
    <source>
        <dbReference type="PROSITE" id="PS50011"/>
    </source>
</evidence>
<dbReference type="SUPFAM" id="SSF56112">
    <property type="entry name" value="Protein kinase-like (PK-like)"/>
    <property type="match status" value="1"/>
</dbReference>
<dbReference type="GO" id="GO:0005829">
    <property type="term" value="C:cytosol"/>
    <property type="evidence" value="ECO:0007669"/>
    <property type="project" value="TreeGrafter"/>
</dbReference>
<dbReference type="PROSITE" id="PS00107">
    <property type="entry name" value="PROTEIN_KINASE_ATP"/>
    <property type="match status" value="1"/>
</dbReference>
<organism evidence="6 7">
    <name type="scientific">Desmophyllum pertusum</name>
    <dbReference type="NCBI Taxonomy" id="174260"/>
    <lineage>
        <taxon>Eukaryota</taxon>
        <taxon>Metazoa</taxon>
        <taxon>Cnidaria</taxon>
        <taxon>Anthozoa</taxon>
        <taxon>Hexacorallia</taxon>
        <taxon>Scleractinia</taxon>
        <taxon>Caryophylliina</taxon>
        <taxon>Caryophylliidae</taxon>
        <taxon>Desmophyllum</taxon>
    </lineage>
</organism>
<accession>A0A9W9YR75</accession>
<dbReference type="InterPro" id="IPR011009">
    <property type="entry name" value="Kinase-like_dom_sf"/>
</dbReference>
<dbReference type="PROSITE" id="PS00108">
    <property type="entry name" value="PROTEIN_KINASE_ST"/>
    <property type="match status" value="1"/>
</dbReference>
<feature type="binding site" evidence="3">
    <location>
        <position position="222"/>
    </location>
    <ligand>
        <name>ATP</name>
        <dbReference type="ChEBI" id="CHEBI:30616"/>
    </ligand>
</feature>
<gene>
    <name evidence="6" type="ORF">OS493_014535</name>
</gene>
<dbReference type="GO" id="GO:0045719">
    <property type="term" value="P:negative regulation of glycogen biosynthetic process"/>
    <property type="evidence" value="ECO:0007669"/>
    <property type="project" value="TreeGrafter"/>
</dbReference>
<dbReference type="Pfam" id="PF00069">
    <property type="entry name" value="Pkinase"/>
    <property type="match status" value="1"/>
</dbReference>
<evidence type="ECO:0000313" key="7">
    <source>
        <dbReference type="Proteomes" id="UP001163046"/>
    </source>
</evidence>
<dbReference type="FunFam" id="1.10.510.10:FF:000351">
    <property type="entry name" value="PAS domain-containing serine/threonine-protein kinase"/>
    <property type="match status" value="1"/>
</dbReference>
<dbReference type="PROSITE" id="PS50011">
    <property type="entry name" value="PROTEIN_KINASE_DOM"/>
    <property type="match status" value="1"/>
</dbReference>
<evidence type="ECO:0000256" key="1">
    <source>
        <dbReference type="ARBA" id="ARBA00022741"/>
    </source>
</evidence>
<reference evidence="6" key="1">
    <citation type="submission" date="2023-01" db="EMBL/GenBank/DDBJ databases">
        <title>Genome assembly of the deep-sea coral Lophelia pertusa.</title>
        <authorList>
            <person name="Herrera S."/>
            <person name="Cordes E."/>
        </authorList>
    </citation>
    <scope>NUCLEOTIDE SEQUENCE</scope>
    <source>
        <strain evidence="6">USNM1676648</strain>
        <tissue evidence="6">Polyp</tissue>
    </source>
</reference>
<dbReference type="Proteomes" id="UP001163046">
    <property type="component" value="Unassembled WGS sequence"/>
</dbReference>
<dbReference type="SMART" id="SM00220">
    <property type="entry name" value="S_TKc"/>
    <property type="match status" value="1"/>
</dbReference>
<feature type="domain" description="Protein kinase" evidence="5">
    <location>
        <begin position="189"/>
        <end position="441"/>
    </location>
</feature>
<dbReference type="Gene3D" id="3.30.200.20">
    <property type="entry name" value="Phosphorylase Kinase, domain 1"/>
    <property type="match status" value="1"/>
</dbReference>
<keyword evidence="1 3" id="KW-0547">Nucleotide-binding</keyword>
<dbReference type="InterPro" id="IPR000719">
    <property type="entry name" value="Prot_kinase_dom"/>
</dbReference>
<dbReference type="Gene3D" id="1.10.510.10">
    <property type="entry name" value="Transferase(Phosphotransferase) domain 1"/>
    <property type="match status" value="1"/>
</dbReference>
<dbReference type="AlphaFoldDB" id="A0A9W9YR75"/>
<dbReference type="GO" id="GO:0004674">
    <property type="term" value="F:protein serine/threonine kinase activity"/>
    <property type="evidence" value="ECO:0007669"/>
    <property type="project" value="TreeGrafter"/>
</dbReference>
<dbReference type="OrthoDB" id="10252171at2759"/>
<dbReference type="InterPro" id="IPR017441">
    <property type="entry name" value="Protein_kinase_ATP_BS"/>
</dbReference>
<name>A0A9W9YR75_9CNID</name>
<dbReference type="PANTHER" id="PTHR24346">
    <property type="entry name" value="MAP/MICROTUBULE AFFINITY-REGULATING KINASE"/>
    <property type="match status" value="1"/>
</dbReference>
<dbReference type="FunFam" id="3.30.200.20:FF:000346">
    <property type="entry name" value="PAS domain-containing serine/threonine-protein kinase"/>
    <property type="match status" value="1"/>
</dbReference>
<proteinExistence type="predicted"/>
<dbReference type="EMBL" id="MU827308">
    <property type="protein sequence ID" value="KAJ7361889.1"/>
    <property type="molecule type" value="Genomic_DNA"/>
</dbReference>
<evidence type="ECO:0000313" key="6">
    <source>
        <dbReference type="EMBL" id="KAJ7361889.1"/>
    </source>
</evidence>
<dbReference type="GO" id="GO:0035556">
    <property type="term" value="P:intracellular signal transduction"/>
    <property type="evidence" value="ECO:0007669"/>
    <property type="project" value="TreeGrafter"/>
</dbReference>
<evidence type="ECO:0000256" key="2">
    <source>
        <dbReference type="ARBA" id="ARBA00022840"/>
    </source>
</evidence>
<comment type="caution">
    <text evidence="6">The sequence shown here is derived from an EMBL/GenBank/DDBJ whole genome shotgun (WGS) entry which is preliminary data.</text>
</comment>
<evidence type="ECO:0000256" key="4">
    <source>
        <dbReference type="SAM" id="MobiDB-lite"/>
    </source>
</evidence>
<feature type="region of interest" description="Disordered" evidence="4">
    <location>
        <begin position="11"/>
        <end position="71"/>
    </location>
</feature>
<evidence type="ECO:0000256" key="3">
    <source>
        <dbReference type="PROSITE-ProRule" id="PRU10141"/>
    </source>
</evidence>
<protein>
    <recommendedName>
        <fullName evidence="5">Protein kinase domain-containing protein</fullName>
    </recommendedName>
</protein>
<sequence length="518" mass="57967">MLCTVHLRVQQVTSPQTSANTSETNSLPSTIENHSSADTSLADSQSQSESPKRLPTPPEASDFKLEGLTSTPNMVTSLQRTEVESPFQPVCEGSFIGRAKHKDGSPLGIIFQIKKIELNDGRVLYCAWISRDPEEEGECGRSTSSFALASSFNTAEFSVASIAELSHHLNEGSVKEEPSPGRGRYDERYITLQSIGKGAFGFVKVGQRRSDGVKVIVKFIRKAKILADCWVDDPILGSIPLEIALLAKLKHPNVVKMLEAFENEEFFQMVMEKHGSGMDLFEFIDRQPATDEALCSYLFRQLVSAVSFLHSRSILHRDVKDENIILDDKFHIKLIDFGSAAYMEEGKKFSTFCGTMEYCSPEVLMGNKYAGPQLELWSMGVTVYTLVFGENPFYDVEETIRAELHPPFAVSNDLMFIICWLLHPDPRWRAVITDLEENEWINQSVDITKYSFDVVLGDQLDGSQHHFQVQGCSLNDSQSDADITQDEVIDYGHPDDLLQISALQEYLSMIDNDSDGET</sequence>
<keyword evidence="7" id="KW-1185">Reference proteome</keyword>
<dbReference type="InterPro" id="IPR008271">
    <property type="entry name" value="Ser/Thr_kinase_AS"/>
</dbReference>
<keyword evidence="2 3" id="KW-0067">ATP-binding</keyword>
<dbReference type="GO" id="GO:0005634">
    <property type="term" value="C:nucleus"/>
    <property type="evidence" value="ECO:0007669"/>
    <property type="project" value="TreeGrafter"/>
</dbReference>